<dbReference type="GeneID" id="78231380"/>
<evidence type="ECO:0000313" key="3">
    <source>
        <dbReference type="Proteomes" id="UP000003157"/>
    </source>
</evidence>
<dbReference type="InterPro" id="IPR014966">
    <property type="entry name" value="FRG-dom"/>
</dbReference>
<organism evidence="2 3">
    <name type="scientific">Coprobacillus cateniformis</name>
    <dbReference type="NCBI Taxonomy" id="100884"/>
    <lineage>
        <taxon>Bacteria</taxon>
        <taxon>Bacillati</taxon>
        <taxon>Bacillota</taxon>
        <taxon>Erysipelotrichia</taxon>
        <taxon>Erysipelotrichales</taxon>
        <taxon>Coprobacillaceae</taxon>
        <taxon>Coprobacillus</taxon>
    </lineage>
</organism>
<gene>
    <name evidence="2" type="ORF">HMPREF9488_03115</name>
</gene>
<reference evidence="2 3" key="1">
    <citation type="submission" date="2010-12" db="EMBL/GenBank/DDBJ databases">
        <title>The Genome Sequence of Coprobacillus sp. strain 29_1.</title>
        <authorList>
            <consortium name="The Broad Institute Genome Sequencing Platform"/>
            <person name="Earl A."/>
            <person name="Ward D."/>
            <person name="Feldgarden M."/>
            <person name="Gevers D."/>
            <person name="Daigneault M."/>
            <person name="Sibley C.D."/>
            <person name="White A."/>
            <person name="Strauss J."/>
            <person name="Allen-Vercoe E."/>
            <person name="Young S.K."/>
            <person name="Zeng Q."/>
            <person name="Gargeya S."/>
            <person name="Fitzgerald M."/>
            <person name="Haas B."/>
            <person name="Abouelleil A."/>
            <person name="Alvarado L."/>
            <person name="Arachchi H.M."/>
            <person name="Berlin A."/>
            <person name="Brown A."/>
            <person name="Chapman S.B."/>
            <person name="Chen Z."/>
            <person name="Dunbar C."/>
            <person name="Freedman E."/>
            <person name="Gearin G."/>
            <person name="Gellesch M."/>
            <person name="Goldberg J."/>
            <person name="Griggs A."/>
            <person name="Gujja S."/>
            <person name="Heilman E."/>
            <person name="Heiman D."/>
            <person name="Howarth C."/>
            <person name="Larson L."/>
            <person name="Lui A."/>
            <person name="MacDonald P.J.P."/>
            <person name="Mehta T."/>
            <person name="Montmayeur A."/>
            <person name="Murphy C."/>
            <person name="Neiman D."/>
            <person name="Pearson M."/>
            <person name="Priest M."/>
            <person name="Roberts A."/>
            <person name="Saif S."/>
            <person name="Shea T."/>
            <person name="Shenoy N."/>
            <person name="Sisk P."/>
            <person name="Stolte C."/>
            <person name="Sykes S."/>
            <person name="White J."/>
            <person name="Yandava C."/>
            <person name="Nusbaum C."/>
            <person name="Birren B."/>
        </authorList>
    </citation>
    <scope>NUCLEOTIDE SEQUENCE [LARGE SCALE GENOMIC DNA]</scope>
    <source>
        <strain evidence="2 3">29_1</strain>
    </source>
</reference>
<feature type="domain" description="FRG" evidence="1">
    <location>
        <begin position="33"/>
        <end position="130"/>
    </location>
</feature>
<proteinExistence type="predicted"/>
<dbReference type="RefSeq" id="WP_008790197.1">
    <property type="nucleotide sequence ID" value="NZ_AKCB01000004.1"/>
</dbReference>
<dbReference type="SMART" id="SM00901">
    <property type="entry name" value="FRG"/>
    <property type="match status" value="1"/>
</dbReference>
<name>E7GEH3_9FIRM</name>
<accession>E7GEH3</accession>
<dbReference type="OrthoDB" id="9816036at2"/>
<evidence type="ECO:0000259" key="1">
    <source>
        <dbReference type="SMART" id="SM00901"/>
    </source>
</evidence>
<dbReference type="eggNOG" id="ENOG5030J8R">
    <property type="taxonomic scope" value="Bacteria"/>
</dbReference>
<dbReference type="Pfam" id="PF08867">
    <property type="entry name" value="FRG"/>
    <property type="match status" value="1"/>
</dbReference>
<dbReference type="EMBL" id="ADKX01000046">
    <property type="protein sequence ID" value="EFW03424.1"/>
    <property type="molecule type" value="Genomic_DNA"/>
</dbReference>
<protein>
    <recommendedName>
        <fullName evidence="1">FRG domain-containing protein</fullName>
    </recommendedName>
</protein>
<comment type="caution">
    <text evidence="2">The sequence shown here is derived from an EMBL/GenBank/DDBJ whole genome shotgun (WGS) entry which is preliminary data.</text>
</comment>
<evidence type="ECO:0000313" key="2">
    <source>
        <dbReference type="EMBL" id="EFW03424.1"/>
    </source>
</evidence>
<dbReference type="Proteomes" id="UP000003157">
    <property type="component" value="Unassembled WGS sequence"/>
</dbReference>
<keyword evidence="3" id="KW-1185">Reference proteome</keyword>
<dbReference type="AlphaFoldDB" id="E7GEH3"/>
<sequence length="370" mass="44380">MRYSKRDIKNLKTPNEKVIRNLSDYIKLFSDNKFDSCIYRGEPTNFLETISSGLRNGEYPFIKMINDFNREVSYKISSTEQGSFLAFSQHHGIPTNLIDFTYSPLVALFFACQSFHNTDESYDEERGFVYIVKNRLIDVTDIVLKNEDKNILMSLIKNDGNIILNFYDKFLSFYRQFPYEFYVYFKCLYDDYRYYFIDKEPITPKRSRFPKFNKGLYESYIDYTFIQKNKELYTEIEHNYHSKEIVVLEYLLMLQDFLKKIVEDEGIVWWLNCIPNFIYNPILSFERGRNQQGLFIYQAYLSYDESTFGSHIISQQRVWPDMIIVVENKDKILEELDLMGINEKFIYGDFDSIARYIKNKYQPIDIGFKK</sequence>
<dbReference type="HOGENOM" id="CLU_050026_2_0_9"/>
<dbReference type="STRING" id="100884.GCA_000269565_03627"/>